<evidence type="ECO:0000313" key="3">
    <source>
        <dbReference type="Proteomes" id="UP001321445"/>
    </source>
</evidence>
<dbReference type="PANTHER" id="PTHR38342">
    <property type="entry name" value="SLR5037 PROTEIN"/>
    <property type="match status" value="1"/>
</dbReference>
<dbReference type="SUPFAM" id="SSF103247">
    <property type="entry name" value="TT1751-like"/>
    <property type="match status" value="1"/>
</dbReference>
<dbReference type="CDD" id="cd14797">
    <property type="entry name" value="DUF302"/>
    <property type="match status" value="1"/>
</dbReference>
<dbReference type="InterPro" id="IPR005180">
    <property type="entry name" value="DUF302"/>
</dbReference>
<proteinExistence type="predicted"/>
<accession>A0ABM8FMZ2</accession>
<sequence>MIRVWLAMILAVSFVCAENGMIRYKSRYTVDETTKRLVEILREKGVTLFKVIDHAEGAKRIGSQLPPSRLVIFGNPKMGTPLMRCSPSIGLDLPQKMLVYENDSSEVMVTYNAPAYLFWRHNVPADCAPELQKKMSLVLEKFAKYAAGIE</sequence>
<evidence type="ECO:0000259" key="1">
    <source>
        <dbReference type="Pfam" id="PF03625"/>
    </source>
</evidence>
<reference evidence="2 3" key="1">
    <citation type="submission" date="2023-03" db="EMBL/GenBank/DDBJ databases">
        <title>Description of Hydrogenimonas sp. ISO32.</title>
        <authorList>
            <person name="Mino S."/>
            <person name="Fukazawa S."/>
            <person name="Sawabe T."/>
        </authorList>
    </citation>
    <scope>NUCLEOTIDE SEQUENCE [LARGE SCALE GENOMIC DNA]</scope>
    <source>
        <strain evidence="2 3">ISO32</strain>
    </source>
</reference>
<organism evidence="2 3">
    <name type="scientific">Hydrogenimonas cancrithermarum</name>
    <dbReference type="NCBI Taxonomy" id="2993563"/>
    <lineage>
        <taxon>Bacteria</taxon>
        <taxon>Pseudomonadati</taxon>
        <taxon>Campylobacterota</taxon>
        <taxon>Epsilonproteobacteria</taxon>
        <taxon>Campylobacterales</taxon>
        <taxon>Hydrogenimonadaceae</taxon>
        <taxon>Hydrogenimonas</taxon>
    </lineage>
</organism>
<evidence type="ECO:0000313" key="2">
    <source>
        <dbReference type="EMBL" id="BDY13752.1"/>
    </source>
</evidence>
<dbReference type="InterPro" id="IPR035923">
    <property type="entry name" value="TT1751-like_sf"/>
</dbReference>
<dbReference type="PANTHER" id="PTHR38342:SF2">
    <property type="entry name" value="INNER MEMBRANE OR EXPORTED"/>
    <property type="match status" value="1"/>
</dbReference>
<protein>
    <recommendedName>
        <fullName evidence="1">DUF302 domain-containing protein</fullName>
    </recommendedName>
</protein>
<dbReference type="EMBL" id="AP027370">
    <property type="protein sequence ID" value="BDY13752.1"/>
    <property type="molecule type" value="Genomic_DNA"/>
</dbReference>
<dbReference type="RefSeq" id="WP_286336695.1">
    <property type="nucleotide sequence ID" value="NZ_AP027370.1"/>
</dbReference>
<gene>
    <name evidence="2" type="ORF">HCR_20640</name>
</gene>
<dbReference type="Proteomes" id="UP001321445">
    <property type="component" value="Chromosome"/>
</dbReference>
<feature type="domain" description="DUF302" evidence="1">
    <location>
        <begin position="52"/>
        <end position="114"/>
    </location>
</feature>
<dbReference type="Gene3D" id="3.30.310.70">
    <property type="entry name" value="TT1751-like domain"/>
    <property type="match status" value="1"/>
</dbReference>
<name>A0ABM8FMZ2_9BACT</name>
<dbReference type="Pfam" id="PF03625">
    <property type="entry name" value="DUF302"/>
    <property type="match status" value="1"/>
</dbReference>
<keyword evidence="3" id="KW-1185">Reference proteome</keyword>